<protein>
    <recommendedName>
        <fullName evidence="3">tRNA threonylcarbamoyladenosine biosynthesis protein TsaE</fullName>
    </recommendedName>
    <alternativeName>
        <fullName evidence="10">t(6)A37 threonylcarbamoyladenosine biosynthesis protein TsaE</fullName>
    </alternativeName>
</protein>
<feature type="region of interest" description="Disordered" evidence="11">
    <location>
        <begin position="165"/>
        <end position="185"/>
    </location>
</feature>
<keyword evidence="7" id="KW-0547">Nucleotide-binding</keyword>
<name>A0A4P7XHV1_9ALTE</name>
<evidence type="ECO:0000313" key="13">
    <source>
        <dbReference type="Proteomes" id="UP000298049"/>
    </source>
</evidence>
<dbReference type="GO" id="GO:0016740">
    <property type="term" value="F:transferase activity"/>
    <property type="evidence" value="ECO:0007669"/>
    <property type="project" value="UniProtKB-KW"/>
</dbReference>
<keyword evidence="9" id="KW-0460">Magnesium</keyword>
<dbReference type="Proteomes" id="UP000298049">
    <property type="component" value="Chromosome"/>
</dbReference>
<dbReference type="InterPro" id="IPR027417">
    <property type="entry name" value="P-loop_NTPase"/>
</dbReference>
<evidence type="ECO:0000256" key="6">
    <source>
        <dbReference type="ARBA" id="ARBA00022723"/>
    </source>
</evidence>
<dbReference type="GO" id="GO:0005737">
    <property type="term" value="C:cytoplasm"/>
    <property type="evidence" value="ECO:0007669"/>
    <property type="project" value="UniProtKB-SubCell"/>
</dbReference>
<evidence type="ECO:0000256" key="2">
    <source>
        <dbReference type="ARBA" id="ARBA00007599"/>
    </source>
</evidence>
<evidence type="ECO:0000256" key="4">
    <source>
        <dbReference type="ARBA" id="ARBA00022490"/>
    </source>
</evidence>
<dbReference type="Gene3D" id="3.40.50.300">
    <property type="entry name" value="P-loop containing nucleotide triphosphate hydrolases"/>
    <property type="match status" value="1"/>
</dbReference>
<dbReference type="SUPFAM" id="SSF52540">
    <property type="entry name" value="P-loop containing nucleoside triphosphate hydrolases"/>
    <property type="match status" value="1"/>
</dbReference>
<gene>
    <name evidence="12" type="ORF">soil367_12145</name>
</gene>
<accession>A0A4P7XHV1</accession>
<evidence type="ECO:0000256" key="11">
    <source>
        <dbReference type="SAM" id="MobiDB-lite"/>
    </source>
</evidence>
<reference evidence="12 13" key="1">
    <citation type="submission" date="2018-07" db="EMBL/GenBank/DDBJ databases">
        <title>Marsedoiliclastica nanhaica gen. nov. sp. nov., a novel marine hydrocarbonoclastic bacterium isolated from an in-situ enriched hydrocarbon-degrading consortium in deep-sea sediment.</title>
        <authorList>
            <person name="Dong C."/>
            <person name="Ma T."/>
            <person name="Liu R."/>
            <person name="Shao Z."/>
        </authorList>
    </citation>
    <scope>NUCLEOTIDE SEQUENCE [LARGE SCALE GENOMIC DNA]</scope>
    <source>
        <strain evidence="13">soil36-7</strain>
    </source>
</reference>
<evidence type="ECO:0000256" key="10">
    <source>
        <dbReference type="ARBA" id="ARBA00032441"/>
    </source>
</evidence>
<comment type="subcellular location">
    <subcellularLocation>
        <location evidence="1">Cytoplasm</location>
    </subcellularLocation>
</comment>
<evidence type="ECO:0000256" key="8">
    <source>
        <dbReference type="ARBA" id="ARBA00022840"/>
    </source>
</evidence>
<dbReference type="Pfam" id="PF02367">
    <property type="entry name" value="TsaE"/>
    <property type="match status" value="1"/>
</dbReference>
<evidence type="ECO:0000256" key="1">
    <source>
        <dbReference type="ARBA" id="ARBA00004496"/>
    </source>
</evidence>
<dbReference type="PANTHER" id="PTHR33540">
    <property type="entry name" value="TRNA THREONYLCARBAMOYLADENOSINE BIOSYNTHESIS PROTEIN TSAE"/>
    <property type="match status" value="1"/>
</dbReference>
<organism evidence="12 13">
    <name type="scientific">Hydrocarboniclastica marina</name>
    <dbReference type="NCBI Taxonomy" id="2259620"/>
    <lineage>
        <taxon>Bacteria</taxon>
        <taxon>Pseudomonadati</taxon>
        <taxon>Pseudomonadota</taxon>
        <taxon>Gammaproteobacteria</taxon>
        <taxon>Alteromonadales</taxon>
        <taxon>Alteromonadaceae</taxon>
        <taxon>Hydrocarboniclastica</taxon>
    </lineage>
</organism>
<comment type="similarity">
    <text evidence="2">Belongs to the TsaE family.</text>
</comment>
<evidence type="ECO:0000313" key="12">
    <source>
        <dbReference type="EMBL" id="QCF26621.1"/>
    </source>
</evidence>
<dbReference type="GO" id="GO:0005524">
    <property type="term" value="F:ATP binding"/>
    <property type="evidence" value="ECO:0007669"/>
    <property type="project" value="UniProtKB-KW"/>
</dbReference>
<evidence type="ECO:0000256" key="3">
    <source>
        <dbReference type="ARBA" id="ARBA00019010"/>
    </source>
</evidence>
<dbReference type="RefSeq" id="WP_136549327.1">
    <property type="nucleotide sequence ID" value="NZ_CP031093.1"/>
</dbReference>
<dbReference type="GO" id="GO:0046872">
    <property type="term" value="F:metal ion binding"/>
    <property type="evidence" value="ECO:0007669"/>
    <property type="project" value="UniProtKB-KW"/>
</dbReference>
<keyword evidence="13" id="KW-1185">Reference proteome</keyword>
<keyword evidence="8" id="KW-0067">ATP-binding</keyword>
<sequence>MSNSTAWSSEWLLSDETATETLGAALAQCCRDGGLVFLHGPLGAGKTTTARGLLRALGHEGKVKSPTYTLVEPYESLSPMAYHFDLYRLNDPEELEFMGFRDFLRDDALCLIEWPEKGAGWLGTPDLELELEPTEEARLVRYRPQSRRGAGMAEALKQLLMSAKGVSAVQSSRERANSTGKSDDV</sequence>
<dbReference type="OrthoDB" id="9800307at2"/>
<dbReference type="GO" id="GO:0002949">
    <property type="term" value="P:tRNA threonylcarbamoyladenosine modification"/>
    <property type="evidence" value="ECO:0007669"/>
    <property type="project" value="InterPro"/>
</dbReference>
<dbReference type="PANTHER" id="PTHR33540:SF2">
    <property type="entry name" value="TRNA THREONYLCARBAMOYLADENOSINE BIOSYNTHESIS PROTEIN TSAE"/>
    <property type="match status" value="1"/>
</dbReference>
<feature type="compositionally biased region" description="Basic and acidic residues" evidence="11">
    <location>
        <begin position="172"/>
        <end position="185"/>
    </location>
</feature>
<dbReference type="AlphaFoldDB" id="A0A4P7XHV1"/>
<dbReference type="EMBL" id="CP031093">
    <property type="protein sequence ID" value="QCF26621.1"/>
    <property type="molecule type" value="Genomic_DNA"/>
</dbReference>
<evidence type="ECO:0000256" key="7">
    <source>
        <dbReference type="ARBA" id="ARBA00022741"/>
    </source>
</evidence>
<dbReference type="KEGG" id="hmi:soil367_12145"/>
<keyword evidence="6" id="KW-0479">Metal-binding</keyword>
<dbReference type="InterPro" id="IPR003442">
    <property type="entry name" value="T6A_TsaE"/>
</dbReference>
<evidence type="ECO:0000256" key="9">
    <source>
        <dbReference type="ARBA" id="ARBA00022842"/>
    </source>
</evidence>
<keyword evidence="5" id="KW-0819">tRNA processing</keyword>
<proteinExistence type="inferred from homology"/>
<keyword evidence="12" id="KW-0808">Transferase</keyword>
<keyword evidence="4" id="KW-0963">Cytoplasm</keyword>
<dbReference type="NCBIfam" id="TIGR00150">
    <property type="entry name" value="T6A_YjeE"/>
    <property type="match status" value="1"/>
</dbReference>
<evidence type="ECO:0000256" key="5">
    <source>
        <dbReference type="ARBA" id="ARBA00022694"/>
    </source>
</evidence>